<dbReference type="EMBL" id="PUFN01000019">
    <property type="protein sequence ID" value="TDG71829.1"/>
    <property type="molecule type" value="Genomic_DNA"/>
</dbReference>
<dbReference type="PANTHER" id="PTHR11851">
    <property type="entry name" value="METALLOPROTEASE"/>
    <property type="match status" value="1"/>
</dbReference>
<dbReference type="Gene3D" id="3.30.830.10">
    <property type="entry name" value="Metalloenzyme, LuxS/M16 peptidase-like"/>
    <property type="match status" value="2"/>
</dbReference>
<gene>
    <name evidence="2" type="ORF">C5L30_002409</name>
</gene>
<dbReference type="SUPFAM" id="SSF63411">
    <property type="entry name" value="LuxS/MPP-like metallohydrolase"/>
    <property type="match status" value="2"/>
</dbReference>
<dbReference type="PANTHER" id="PTHR11851:SF186">
    <property type="entry name" value="INACTIVE METALLOPROTEASE YMFF-RELATED"/>
    <property type="match status" value="1"/>
</dbReference>
<evidence type="ECO:0000313" key="2">
    <source>
        <dbReference type="EMBL" id="TDG71829.1"/>
    </source>
</evidence>
<dbReference type="AlphaFoldDB" id="A0A4R5NE33"/>
<dbReference type="InterPro" id="IPR007863">
    <property type="entry name" value="Peptidase_M16_C"/>
</dbReference>
<accession>A0A4R5NE33</accession>
<dbReference type="InterPro" id="IPR011249">
    <property type="entry name" value="Metalloenz_LuxS/M16"/>
</dbReference>
<name>A0A4R5NE33_9LACO</name>
<reference evidence="2 3" key="1">
    <citation type="journal article" date="2019" name="Appl. Microbiol. Biotechnol.">
        <title>Uncovering carbohydrate metabolism through a genotype-phenotype association study of 56 lactic acid bacteria genomes.</title>
        <authorList>
            <person name="Buron-Moles G."/>
            <person name="Chailyan A."/>
            <person name="Dolejs I."/>
            <person name="Forster J."/>
            <person name="Miks M.H."/>
        </authorList>
    </citation>
    <scope>NUCLEOTIDE SEQUENCE [LARGE SCALE GENOMIC DNA]</scope>
    <source>
        <strain evidence="2 3">ATCC 29644</strain>
    </source>
</reference>
<evidence type="ECO:0000313" key="3">
    <source>
        <dbReference type="Proteomes" id="UP000295257"/>
    </source>
</evidence>
<dbReference type="InterPro" id="IPR050361">
    <property type="entry name" value="MPP/UQCRC_Complex"/>
</dbReference>
<dbReference type="OrthoDB" id="9762085at2"/>
<dbReference type="RefSeq" id="WP_010020565.1">
    <property type="nucleotide sequence ID" value="NZ_PUFN01000019.1"/>
</dbReference>
<dbReference type="STRING" id="1612.ABB44_07335"/>
<dbReference type="Pfam" id="PF05193">
    <property type="entry name" value="Peptidase_M16_C"/>
    <property type="match status" value="1"/>
</dbReference>
<proteinExistence type="predicted"/>
<feature type="domain" description="Peptidase M16 C-terminal" evidence="1">
    <location>
        <begin position="181"/>
        <end position="358"/>
    </location>
</feature>
<dbReference type="Proteomes" id="UP000295257">
    <property type="component" value="Unassembled WGS sequence"/>
</dbReference>
<evidence type="ECO:0000259" key="1">
    <source>
        <dbReference type="Pfam" id="PF05193"/>
    </source>
</evidence>
<dbReference type="NCBIfam" id="NF047422">
    <property type="entry name" value="YfmF_fam"/>
    <property type="match status" value="1"/>
</dbReference>
<protein>
    <recommendedName>
        <fullName evidence="1">Peptidase M16 C-terminal domain-containing protein</fullName>
    </recommendedName>
</protein>
<sequence>MRKTLAKNIFLNINPIKKFRTIKIQVDFLRPLKKEETTSRRLLANVMSNSTANYPSFRSINDREMELYGSEINVFTRNLLNFNDLAFSIEFADPKFLIDGQTQIKDNLELLNEIIFKLNLMGQKFDQIAFDTEKRNLMSNLVSIQDNQDLVSTLGLTKLIYQNNPDRQVPIFGNIDQLNALTNEQLLKMYRDVIKNDTVVINVVGNVDEEKFAEDILTSGFYTQMNNERLDLKIEFDKFNQLITNPAEKIEHKHLNQSRIALAYATEGVSKKFNRLAPQIMNLILGGDDQSQLFQQVREKNSLAYSVSSTYQPLSHLVTIQAGLDADSVQKALDLINQQIEFIKNGKFSDNQVEHAQKVMVTRRKIATDSIQYYIMRSIWETVYPKTLLSDEQFQTELDNLDREHIASVANNLHAIAQYQLIGDSND</sequence>
<comment type="caution">
    <text evidence="2">The sequence shown here is derived from an EMBL/GenBank/DDBJ whole genome shotgun (WGS) entry which is preliminary data.</text>
</comment>
<keyword evidence="3" id="KW-1185">Reference proteome</keyword>
<organism evidence="2 3">
    <name type="scientific">Companilactobacillus farciminis</name>
    <dbReference type="NCBI Taxonomy" id="1612"/>
    <lineage>
        <taxon>Bacteria</taxon>
        <taxon>Bacillati</taxon>
        <taxon>Bacillota</taxon>
        <taxon>Bacilli</taxon>
        <taxon>Lactobacillales</taxon>
        <taxon>Lactobacillaceae</taxon>
        <taxon>Companilactobacillus</taxon>
    </lineage>
</organism>
<dbReference type="GO" id="GO:0046872">
    <property type="term" value="F:metal ion binding"/>
    <property type="evidence" value="ECO:0007669"/>
    <property type="project" value="InterPro"/>
</dbReference>